<dbReference type="GO" id="GO:0006368">
    <property type="term" value="P:transcription elongation by RNA polymerase II"/>
    <property type="evidence" value="ECO:0007669"/>
    <property type="project" value="InterPro"/>
</dbReference>
<dbReference type="PANTHER" id="PTHR47543:SF2">
    <property type="entry name" value="RNA POLYMERASE II TRANSCRIPTION FACTOR SIII SUBUNIT A"/>
    <property type="match status" value="1"/>
</dbReference>
<evidence type="ECO:0000313" key="2">
    <source>
        <dbReference type="EMBL" id="KAK9116751.1"/>
    </source>
</evidence>
<protein>
    <submittedName>
        <fullName evidence="2">Uncharacterized protein</fullName>
    </submittedName>
</protein>
<dbReference type="EMBL" id="JBBNAE010000006">
    <property type="protein sequence ID" value="KAK9116751.1"/>
    <property type="molecule type" value="Genomic_DNA"/>
</dbReference>
<comment type="caution">
    <text evidence="2">The sequence shown here is derived from an EMBL/GenBank/DDBJ whole genome shotgun (WGS) entry which is preliminary data.</text>
</comment>
<proteinExistence type="predicted"/>
<name>A0AAP0IJL2_9MAGN</name>
<dbReference type="AlphaFoldDB" id="A0AAP0IJL2"/>
<organism evidence="2 3">
    <name type="scientific">Stephania japonica</name>
    <dbReference type="NCBI Taxonomy" id="461633"/>
    <lineage>
        <taxon>Eukaryota</taxon>
        <taxon>Viridiplantae</taxon>
        <taxon>Streptophyta</taxon>
        <taxon>Embryophyta</taxon>
        <taxon>Tracheophyta</taxon>
        <taxon>Spermatophyta</taxon>
        <taxon>Magnoliopsida</taxon>
        <taxon>Ranunculales</taxon>
        <taxon>Menispermaceae</taxon>
        <taxon>Menispermoideae</taxon>
        <taxon>Cissampelideae</taxon>
        <taxon>Stephania</taxon>
    </lineage>
</organism>
<sequence>MWGKKIPTLLELCIQTAIDNVRYLGDVGETDIDLLKEILPHCTVDHLMHIENSTEGRDLSPITDNLWKRFYEQQFGVESCNLVIERMKRRKAKQRDVDEAQKRAVDRFKQRFGKEVVSKKTKSADSALHEGSTKQQTELLWRFWIMQLFFQLERQPDEEGQNGISQQNFNPIPFFEDTKLTKTFLFSDEGTTKITGTTIKWKEGKDLANGVNHDKKGSKRPFSDESFLRWFSETWKKDLAEGFHDEQEVDEENMDGDEDDEVGKEVDGIGEDEDDDEDDEEDDDEGGDEEG</sequence>
<dbReference type="Gene3D" id="6.10.250.3180">
    <property type="match status" value="1"/>
</dbReference>
<evidence type="ECO:0000313" key="3">
    <source>
        <dbReference type="Proteomes" id="UP001417504"/>
    </source>
</evidence>
<dbReference type="Gene3D" id="3.30.1120.90">
    <property type="entry name" value="Nucleosome assembly protein"/>
    <property type="match status" value="1"/>
</dbReference>
<dbReference type="GO" id="GO:0070449">
    <property type="term" value="C:elongin complex"/>
    <property type="evidence" value="ECO:0007669"/>
    <property type="project" value="InterPro"/>
</dbReference>
<feature type="region of interest" description="Disordered" evidence="1">
    <location>
        <begin position="241"/>
        <end position="291"/>
    </location>
</feature>
<dbReference type="Proteomes" id="UP001417504">
    <property type="component" value="Unassembled WGS sequence"/>
</dbReference>
<keyword evidence="3" id="KW-1185">Reference proteome</keyword>
<feature type="compositionally biased region" description="Acidic residues" evidence="1">
    <location>
        <begin position="247"/>
        <end position="291"/>
    </location>
</feature>
<dbReference type="InterPro" id="IPR037231">
    <property type="entry name" value="NAP-like_sf"/>
</dbReference>
<reference evidence="2 3" key="1">
    <citation type="submission" date="2024-01" db="EMBL/GenBank/DDBJ databases">
        <title>Genome assemblies of Stephania.</title>
        <authorList>
            <person name="Yang L."/>
        </authorList>
    </citation>
    <scope>NUCLEOTIDE SEQUENCE [LARGE SCALE GENOMIC DNA]</scope>
    <source>
        <strain evidence="2">QJT</strain>
        <tissue evidence="2">Leaf</tissue>
    </source>
</reference>
<accession>A0AAP0IJL2</accession>
<dbReference type="PANTHER" id="PTHR47543">
    <property type="entry name" value="OS08G0169600 PROTEIN"/>
    <property type="match status" value="1"/>
</dbReference>
<dbReference type="SUPFAM" id="SSF143113">
    <property type="entry name" value="NAP-like"/>
    <property type="match status" value="1"/>
</dbReference>
<gene>
    <name evidence="2" type="ORF">Sjap_015698</name>
</gene>
<dbReference type="Pfam" id="PF06881">
    <property type="entry name" value="Elongin_A"/>
    <property type="match status" value="1"/>
</dbReference>
<dbReference type="InterPro" id="IPR010684">
    <property type="entry name" value="RNA_pol_II_trans_fac_SIII_A"/>
</dbReference>
<evidence type="ECO:0000256" key="1">
    <source>
        <dbReference type="SAM" id="MobiDB-lite"/>
    </source>
</evidence>